<dbReference type="RefSeq" id="XP_035660613.1">
    <property type="nucleotide sequence ID" value="XM_035804720.1"/>
</dbReference>
<dbReference type="PROSITE" id="PS50070">
    <property type="entry name" value="KRINGLE_2"/>
    <property type="match status" value="1"/>
</dbReference>
<dbReference type="PROSITE" id="PS00021">
    <property type="entry name" value="KRINGLE_1"/>
    <property type="match status" value="1"/>
</dbReference>
<comment type="caution">
    <text evidence="3">Lacks conserved residue(s) required for the propagation of feature annotation.</text>
</comment>
<feature type="domain" description="Kringle" evidence="4">
    <location>
        <begin position="492"/>
        <end position="569"/>
    </location>
</feature>
<proteinExistence type="predicted"/>
<dbReference type="GeneID" id="118405293"/>
<evidence type="ECO:0000259" key="4">
    <source>
        <dbReference type="PROSITE" id="PS50070"/>
    </source>
</evidence>
<organism evidence="5 6">
    <name type="scientific">Branchiostoma floridae</name>
    <name type="common">Florida lancelet</name>
    <name type="synonym">Amphioxus</name>
    <dbReference type="NCBI Taxonomy" id="7739"/>
    <lineage>
        <taxon>Eukaryota</taxon>
        <taxon>Metazoa</taxon>
        <taxon>Chordata</taxon>
        <taxon>Cephalochordata</taxon>
        <taxon>Leptocardii</taxon>
        <taxon>Amphioxiformes</taxon>
        <taxon>Branchiostomatidae</taxon>
        <taxon>Branchiostoma</taxon>
    </lineage>
</organism>
<reference evidence="6" key="2">
    <citation type="submission" date="2025-08" db="UniProtKB">
        <authorList>
            <consortium name="RefSeq"/>
        </authorList>
    </citation>
    <scope>IDENTIFICATION</scope>
    <source>
        <strain evidence="6">S238N-H82</strain>
        <tissue evidence="6">Testes</tissue>
    </source>
</reference>
<dbReference type="OMA" id="FHAYNSH"/>
<dbReference type="Proteomes" id="UP000001554">
    <property type="component" value="Chromosome 18"/>
</dbReference>
<keyword evidence="2" id="KW-1015">Disulfide bond</keyword>
<dbReference type="InterPro" id="IPR018056">
    <property type="entry name" value="Kringle_CS"/>
</dbReference>
<name>A0A9J7KIH6_BRAFL</name>
<dbReference type="SMART" id="SM00261">
    <property type="entry name" value="FU"/>
    <property type="match status" value="1"/>
</dbReference>
<gene>
    <name evidence="6" type="primary">LOC118405293</name>
</gene>
<dbReference type="InterPro" id="IPR006212">
    <property type="entry name" value="Furin_repeat"/>
</dbReference>
<dbReference type="CDD" id="cd00108">
    <property type="entry name" value="KR"/>
    <property type="match status" value="1"/>
</dbReference>
<dbReference type="AlphaFoldDB" id="A0A9J7KIH6"/>
<dbReference type="SMART" id="SM00130">
    <property type="entry name" value="KR"/>
    <property type="match status" value="1"/>
</dbReference>
<dbReference type="PANTHER" id="PTHR46549">
    <property type="entry name" value="MACPF DOMAIN-CONTAINING PROTEIN"/>
    <property type="match status" value="1"/>
</dbReference>
<evidence type="ECO:0000256" key="2">
    <source>
        <dbReference type="ARBA" id="ARBA00023157"/>
    </source>
</evidence>
<dbReference type="OrthoDB" id="5963326at2759"/>
<keyword evidence="1 3" id="KW-0420">Kringle</keyword>
<evidence type="ECO:0000313" key="6">
    <source>
        <dbReference type="RefSeq" id="XP_035660613.1"/>
    </source>
</evidence>
<keyword evidence="5" id="KW-1185">Reference proteome</keyword>
<dbReference type="InterPro" id="IPR038178">
    <property type="entry name" value="Kringle_sf"/>
</dbReference>
<dbReference type="PRINTS" id="PR00018">
    <property type="entry name" value="KRINGLE"/>
</dbReference>
<dbReference type="Gene3D" id="2.40.20.10">
    <property type="entry name" value="Plasminogen Kringle 4"/>
    <property type="match status" value="1"/>
</dbReference>
<evidence type="ECO:0000256" key="1">
    <source>
        <dbReference type="ARBA" id="ARBA00022572"/>
    </source>
</evidence>
<dbReference type="InterPro" id="IPR000001">
    <property type="entry name" value="Kringle"/>
</dbReference>
<accession>A0A9J7KIH6</accession>
<dbReference type="SUPFAM" id="SSF57440">
    <property type="entry name" value="Kringle-like"/>
    <property type="match status" value="1"/>
</dbReference>
<dbReference type="CDD" id="cd00064">
    <property type="entry name" value="FU"/>
    <property type="match status" value="1"/>
</dbReference>
<sequence length="593" mass="65062">MDRKRLALERATTVYMEEGPVPANDFRLEGGPPGCQSDSLVTNGGKAGVAHPKWTELINGNKYKIIFDLPQDVDENIKKDAAAILLFINGRWNCRLPDTRFHAYNSHSNGGSGDTKNKIVSCFGFVMTYDEDTGQFSVTDANLEASKEVLGSLSGINTDAIAGRAEYVNPIERLGQNSGNLASIVQAPCTVKWSNSYQIDPTIEGGQCLYFVGASAGDFFVMFSVIPRDKTTWFHLQISLQGVALYKGMKLVKYEEEIAARGLGASNLFQPYFICLDEESSRTYIKYGIGSDTSEKGKVYLFYDDENPPLGIRYYSFGSGEANVEIMDARVIEGSKAGDLECTGYRVMKNGKCVVDCHPECDGCIPPKTPGSELDTECRRCKHFTIDKNEGGTKCVPDKEECPPSSIVDPIKKTCKCPGNKVLSVDGKACTCPFTDVDQAGKTICVLKCPDMKKPNGGSQSPKCVCKFTYNGVCVSKCPIDTILDGNKCKIHCQIGNGISYRGTVSVTISGKTCDSWSRYSRLNSWIPAEVLKDKNYCRNPAGERNGVWCYANVGDNPYRAEECFVPRCGCYDGTGASHGKPRCRKLFFIELV</sequence>
<protein>
    <submittedName>
        <fullName evidence="6">Uncharacterized protein LOC118405293</fullName>
    </submittedName>
</protein>
<evidence type="ECO:0000313" key="5">
    <source>
        <dbReference type="Proteomes" id="UP000001554"/>
    </source>
</evidence>
<dbReference type="PANTHER" id="PTHR46549:SF1">
    <property type="entry name" value="MACPF DOMAIN-CONTAINING PROTEIN"/>
    <property type="match status" value="1"/>
</dbReference>
<evidence type="ECO:0000256" key="3">
    <source>
        <dbReference type="PROSITE-ProRule" id="PRU00121"/>
    </source>
</evidence>
<dbReference type="KEGG" id="bfo:118405293"/>
<dbReference type="Pfam" id="PF00051">
    <property type="entry name" value="Kringle"/>
    <property type="match status" value="1"/>
</dbReference>
<dbReference type="InterPro" id="IPR013806">
    <property type="entry name" value="Kringle-like"/>
</dbReference>
<reference evidence="5" key="1">
    <citation type="journal article" date="2020" name="Nat. Ecol. Evol.">
        <title>Deeply conserved synteny resolves early events in vertebrate evolution.</title>
        <authorList>
            <person name="Simakov O."/>
            <person name="Marletaz F."/>
            <person name="Yue J.X."/>
            <person name="O'Connell B."/>
            <person name="Jenkins J."/>
            <person name="Brandt A."/>
            <person name="Calef R."/>
            <person name="Tung C.H."/>
            <person name="Huang T.K."/>
            <person name="Schmutz J."/>
            <person name="Satoh N."/>
            <person name="Yu J.K."/>
            <person name="Putnam N.H."/>
            <person name="Green R.E."/>
            <person name="Rokhsar D.S."/>
        </authorList>
    </citation>
    <scope>NUCLEOTIDE SEQUENCE [LARGE SCALE GENOMIC DNA]</scope>
    <source>
        <strain evidence="5">S238N-H82</strain>
    </source>
</reference>